<dbReference type="PROSITE" id="PS00211">
    <property type="entry name" value="ABC_TRANSPORTER_1"/>
    <property type="match status" value="1"/>
</dbReference>
<dbReference type="GO" id="GO:0005886">
    <property type="term" value="C:plasma membrane"/>
    <property type="evidence" value="ECO:0007669"/>
    <property type="project" value="UniProtKB-SubCell"/>
</dbReference>
<dbReference type="InterPro" id="IPR003439">
    <property type="entry name" value="ABC_transporter-like_ATP-bd"/>
</dbReference>
<dbReference type="eggNOG" id="COG1132">
    <property type="taxonomic scope" value="Bacteria"/>
</dbReference>
<evidence type="ECO:0000256" key="9">
    <source>
        <dbReference type="SAM" id="Phobius"/>
    </source>
</evidence>
<dbReference type="PANTHER" id="PTHR43394">
    <property type="entry name" value="ATP-DEPENDENT PERMEASE MDL1, MITOCHONDRIAL"/>
    <property type="match status" value="1"/>
</dbReference>
<dbReference type="RefSeq" id="WP_013597697.1">
    <property type="nucleotide sequence ID" value="NC_015144.1"/>
</dbReference>
<dbReference type="EC" id="3.6.3.44" evidence="12"/>
<reference evidence="12 13" key="1">
    <citation type="journal article" date="2011" name="Stand. Genomic Sci.">
        <title>Complete genome sequence of Weeksella virosa type strain (9751).</title>
        <authorList>
            <person name="Lang E."/>
            <person name="Teshima H."/>
            <person name="Lucas S."/>
            <person name="Lapidus A."/>
            <person name="Hammon N."/>
            <person name="Deshpande S."/>
            <person name="Nolan M."/>
            <person name="Cheng J.F."/>
            <person name="Pitluck S."/>
            <person name="Liolios K."/>
            <person name="Pagani I."/>
            <person name="Mikhailova N."/>
            <person name="Ivanova N."/>
            <person name="Mavromatis K."/>
            <person name="Pati A."/>
            <person name="Tapia R."/>
            <person name="Han C."/>
            <person name="Goodwin L."/>
            <person name="Chen A."/>
            <person name="Palaniappan K."/>
            <person name="Land M."/>
            <person name="Hauser L."/>
            <person name="Chang Y.J."/>
            <person name="Jeffries C.D."/>
            <person name="Brambilla E.M."/>
            <person name="Kopitz M."/>
            <person name="Rohde M."/>
            <person name="Goker M."/>
            <person name="Tindall B.J."/>
            <person name="Detter J.C."/>
            <person name="Woyke T."/>
            <person name="Bristow J."/>
            <person name="Eisen J.A."/>
            <person name="Markowitz V."/>
            <person name="Hugenholtz P."/>
            <person name="Klenk H.P."/>
            <person name="Kyrpides N.C."/>
        </authorList>
    </citation>
    <scope>NUCLEOTIDE SEQUENCE [LARGE SCALE GENOMIC DNA]</scope>
    <source>
        <strain evidence="13">ATCC 43766 / DSM 16922 / JCM 21250 / NBRC 16016 / NCTC 11634 / CL345/78</strain>
    </source>
</reference>
<proteinExistence type="predicted"/>
<dbReference type="InterPro" id="IPR011527">
    <property type="entry name" value="ABC1_TM_dom"/>
</dbReference>
<gene>
    <name evidence="12" type="ordered locus">Weevi_0586</name>
</gene>
<dbReference type="Pfam" id="PF00664">
    <property type="entry name" value="ABC_membrane"/>
    <property type="match status" value="1"/>
</dbReference>
<keyword evidence="12" id="KW-0378">Hydrolase</keyword>
<evidence type="ECO:0000256" key="4">
    <source>
        <dbReference type="ARBA" id="ARBA00022692"/>
    </source>
</evidence>
<sequence length="586" mass="66311">MKALQKLNKFLWNYKWKLIIGFFLIICSNYVNVFSINYIGKALNSVQELLTNFIEKGNLDIETLKQGLLWTVLAFIGLKILAGILTIGTRQMIIATSRLIEYDLKNVIFQHYQNLSLTFYKKNKTGDLMNRITEDVSLVRQYLGPGIMYPIDLLSRTFILFFFMLQIDRDLTLYTLAPLPILSLLIYQVALRINKRSKILQAQQSLISSSVQDTFAGIRIIKSFNTENFIKKKYELSSDLYQDKALSLAQIQAAFGPLMIIIVGLSNLVILYLGGKKYMDGTLSIGVIGQFFMYLNMLIWPFTSLGWVTMIVQRAEASMARINEFLDQESEIVNHTQEPTPIKGEIEFRNVSYIYENTGIKALDSVSFKLKKGETLAIIGKTGSGKSTIALLIARLLQPTSGEILLDGKPLDSFNLYDLREAIGFVPQESFLFSDTIQNNILFGSDEQDQEKAIHYAKQAVVHDNIMGFKEAYQTVVGERGVTLSGGQKQRISIARALVKNPQILIFDDALSAVDTETEEQILTNLETEIESKTAIIITHRISSAKNANEVLVLNDGQVEEFDTPSNLMKSDNYFSILYREQLKET</sequence>
<dbReference type="STRING" id="865938.Weevi_0586"/>
<name>F0NZP6_WEEVC</name>
<keyword evidence="5" id="KW-0547">Nucleotide-binding</keyword>
<comment type="subcellular location">
    <subcellularLocation>
        <location evidence="1">Cell membrane</location>
        <topology evidence="1">Multi-pass membrane protein</topology>
    </subcellularLocation>
</comment>
<evidence type="ECO:0000259" key="10">
    <source>
        <dbReference type="PROSITE" id="PS50893"/>
    </source>
</evidence>
<dbReference type="Proteomes" id="UP000008641">
    <property type="component" value="Chromosome"/>
</dbReference>
<feature type="transmembrane region" description="Helical" evidence="9">
    <location>
        <begin position="171"/>
        <end position="191"/>
    </location>
</feature>
<dbReference type="InterPro" id="IPR017871">
    <property type="entry name" value="ABC_transporter-like_CS"/>
</dbReference>
<dbReference type="Gene3D" id="3.40.50.300">
    <property type="entry name" value="P-loop containing nucleotide triphosphate hydrolases"/>
    <property type="match status" value="1"/>
</dbReference>
<feature type="transmembrane region" description="Helical" evidence="9">
    <location>
        <begin position="254"/>
        <end position="273"/>
    </location>
</feature>
<evidence type="ECO:0000256" key="5">
    <source>
        <dbReference type="ARBA" id="ARBA00022741"/>
    </source>
</evidence>
<feature type="transmembrane region" description="Helical" evidence="9">
    <location>
        <begin position="68"/>
        <end position="88"/>
    </location>
</feature>
<feature type="transmembrane region" description="Helical" evidence="9">
    <location>
        <begin position="20"/>
        <end position="40"/>
    </location>
</feature>
<keyword evidence="2" id="KW-0813">Transport</keyword>
<dbReference type="Pfam" id="PF00005">
    <property type="entry name" value="ABC_tran"/>
    <property type="match status" value="1"/>
</dbReference>
<dbReference type="InterPro" id="IPR036640">
    <property type="entry name" value="ABC1_TM_sf"/>
</dbReference>
<evidence type="ECO:0000313" key="13">
    <source>
        <dbReference type="Proteomes" id="UP000008641"/>
    </source>
</evidence>
<dbReference type="EMBL" id="CP002455">
    <property type="protein sequence ID" value="ADX67305.1"/>
    <property type="molecule type" value="Genomic_DNA"/>
</dbReference>
<feature type="domain" description="ABC transmembrane type-1" evidence="11">
    <location>
        <begin position="19"/>
        <end position="314"/>
    </location>
</feature>
<evidence type="ECO:0000256" key="6">
    <source>
        <dbReference type="ARBA" id="ARBA00022840"/>
    </source>
</evidence>
<dbReference type="InterPro" id="IPR039421">
    <property type="entry name" value="Type_1_exporter"/>
</dbReference>
<feature type="transmembrane region" description="Helical" evidence="9">
    <location>
        <begin position="293"/>
        <end position="312"/>
    </location>
</feature>
<evidence type="ECO:0000256" key="2">
    <source>
        <dbReference type="ARBA" id="ARBA00022448"/>
    </source>
</evidence>
<dbReference type="PROSITE" id="PS50929">
    <property type="entry name" value="ABC_TM1F"/>
    <property type="match status" value="1"/>
</dbReference>
<dbReference type="Gene3D" id="1.20.1560.10">
    <property type="entry name" value="ABC transporter type 1, transmembrane domain"/>
    <property type="match status" value="1"/>
</dbReference>
<dbReference type="HOGENOM" id="CLU_000604_84_3_10"/>
<feature type="domain" description="ABC transporter" evidence="10">
    <location>
        <begin position="346"/>
        <end position="581"/>
    </location>
</feature>
<reference evidence="13" key="2">
    <citation type="journal article" date="2011" name="Stand. Genomic Sci.">
        <title>Complete genome sequence of Weeksella virosa type strain (9751T).</title>
        <authorList>
            <person name="Lang E."/>
            <person name="Teshima H."/>
            <person name="Lucas S."/>
            <person name="Lapidus A."/>
            <person name="Hammon N."/>
            <person name="Deshpande S."/>
            <person name="Nolan M."/>
            <person name="Cheng J."/>
            <person name="Pitluck S."/>
            <person name="Liolios K."/>
            <person name="Pagani I."/>
            <person name="Mikhailova N."/>
            <person name="Ivanova N."/>
            <person name="Mavromatis K."/>
            <person name="Pati A."/>
            <person name="Tapia R."/>
            <person name="Han C."/>
            <person name="Goodwin L."/>
            <person name="Chen A."/>
            <person name="Palaniappan K."/>
            <person name="Land M."/>
            <person name="Hauser L."/>
            <person name="Chang Y."/>
            <person name="Jeffries C."/>
            <person name="Brambilla E."/>
            <person name="Kopitz M."/>
            <person name="Rohde M."/>
            <person name="Goker M."/>
            <person name="Tindall B."/>
            <person name="Detter J."/>
            <person name="Woyke T."/>
            <person name="Bristow J."/>
            <person name="Eisen J."/>
            <person name="Markowitz V."/>
            <person name="Hugenholtz P."/>
            <person name="Klenk H."/>
            <person name="Kyrpides N."/>
        </authorList>
    </citation>
    <scope>NUCLEOTIDE SEQUENCE [LARGE SCALE GENOMIC DNA]</scope>
    <source>
        <strain evidence="13">ATCC 43766 / DSM 16922 / JCM 21250 / NBRC 16016 / NCTC 11634 / CL345/78</strain>
    </source>
</reference>
<dbReference type="InterPro" id="IPR003593">
    <property type="entry name" value="AAA+_ATPase"/>
</dbReference>
<feature type="transmembrane region" description="Helical" evidence="9">
    <location>
        <begin position="147"/>
        <end position="165"/>
    </location>
</feature>
<dbReference type="InterPro" id="IPR027417">
    <property type="entry name" value="P-loop_NTPase"/>
</dbReference>
<evidence type="ECO:0000313" key="12">
    <source>
        <dbReference type="EMBL" id="ADX67305.1"/>
    </source>
</evidence>
<keyword evidence="6" id="KW-0067">ATP-binding</keyword>
<organism evidence="12 13">
    <name type="scientific">Weeksella virosa (strain ATCC 43766 / DSM 16922 / JCM 21250 / CCUG 30538 / CDC 9751 / IAM 14551 / NBRC 16016 / NCTC 11634 / CL345/78)</name>
    <dbReference type="NCBI Taxonomy" id="865938"/>
    <lineage>
        <taxon>Bacteria</taxon>
        <taxon>Pseudomonadati</taxon>
        <taxon>Bacteroidota</taxon>
        <taxon>Flavobacteriia</taxon>
        <taxon>Flavobacteriales</taxon>
        <taxon>Weeksellaceae</taxon>
        <taxon>Weeksella</taxon>
    </lineage>
</organism>
<dbReference type="GO" id="GO:0016887">
    <property type="term" value="F:ATP hydrolysis activity"/>
    <property type="evidence" value="ECO:0007669"/>
    <property type="project" value="InterPro"/>
</dbReference>
<dbReference type="SUPFAM" id="SSF52540">
    <property type="entry name" value="P-loop containing nucleoside triphosphate hydrolases"/>
    <property type="match status" value="1"/>
</dbReference>
<dbReference type="PROSITE" id="PS50893">
    <property type="entry name" value="ABC_TRANSPORTER_2"/>
    <property type="match status" value="1"/>
</dbReference>
<keyword evidence="13" id="KW-1185">Reference proteome</keyword>
<dbReference type="GO" id="GO:0005524">
    <property type="term" value="F:ATP binding"/>
    <property type="evidence" value="ECO:0007669"/>
    <property type="project" value="UniProtKB-KW"/>
</dbReference>
<dbReference type="FunFam" id="3.40.50.300:FF:000221">
    <property type="entry name" value="Multidrug ABC transporter ATP-binding protein"/>
    <property type="match status" value="1"/>
</dbReference>
<evidence type="ECO:0000259" key="11">
    <source>
        <dbReference type="PROSITE" id="PS50929"/>
    </source>
</evidence>
<dbReference type="SMART" id="SM00382">
    <property type="entry name" value="AAA"/>
    <property type="match status" value="1"/>
</dbReference>
<evidence type="ECO:0000256" key="1">
    <source>
        <dbReference type="ARBA" id="ARBA00004651"/>
    </source>
</evidence>
<dbReference type="CDD" id="cd18541">
    <property type="entry name" value="ABC_6TM_TmrB_like"/>
    <property type="match status" value="1"/>
</dbReference>
<dbReference type="SUPFAM" id="SSF90123">
    <property type="entry name" value="ABC transporter transmembrane region"/>
    <property type="match status" value="1"/>
</dbReference>
<evidence type="ECO:0000256" key="8">
    <source>
        <dbReference type="ARBA" id="ARBA00023136"/>
    </source>
</evidence>
<keyword evidence="3" id="KW-1003">Cell membrane</keyword>
<keyword evidence="8 9" id="KW-0472">Membrane</keyword>
<evidence type="ECO:0000256" key="3">
    <source>
        <dbReference type="ARBA" id="ARBA00022475"/>
    </source>
</evidence>
<keyword evidence="4 9" id="KW-0812">Transmembrane</keyword>
<dbReference type="AlphaFoldDB" id="F0NZP6"/>
<dbReference type="KEGG" id="wvi:Weevi_0586"/>
<keyword evidence="7 9" id="KW-1133">Transmembrane helix</keyword>
<dbReference type="GO" id="GO:0015421">
    <property type="term" value="F:ABC-type oligopeptide transporter activity"/>
    <property type="evidence" value="ECO:0007669"/>
    <property type="project" value="TreeGrafter"/>
</dbReference>
<protein>
    <submittedName>
        <fullName evidence="12">Xenobiotic-transporting ATPase</fullName>
        <ecNumber evidence="12">3.6.3.44</ecNumber>
    </submittedName>
</protein>
<dbReference type="PANTHER" id="PTHR43394:SF1">
    <property type="entry name" value="ATP-BINDING CASSETTE SUB-FAMILY B MEMBER 10, MITOCHONDRIAL"/>
    <property type="match status" value="1"/>
</dbReference>
<evidence type="ECO:0000256" key="7">
    <source>
        <dbReference type="ARBA" id="ARBA00022989"/>
    </source>
</evidence>
<dbReference type="OrthoDB" id="9780296at2"/>
<accession>F0NZP6</accession>